<dbReference type="RefSeq" id="WP_066124586.1">
    <property type="nucleotide sequence ID" value="NZ_CANBAE010000069.1"/>
</dbReference>
<dbReference type="EMBL" id="JAAYSM010000013">
    <property type="protein sequence ID" value="NLJ17313.1"/>
    <property type="molecule type" value="Genomic_DNA"/>
</dbReference>
<keyword evidence="1" id="KW-0812">Transmembrane</keyword>
<comment type="caution">
    <text evidence="2">The sequence shown here is derived from an EMBL/GenBank/DDBJ whole genome shotgun (WGS) entry which is preliminary data.</text>
</comment>
<gene>
    <name evidence="2" type="ORF">GX355_00465</name>
</gene>
<dbReference type="Proteomes" id="UP000541058">
    <property type="component" value="Unassembled WGS sequence"/>
</dbReference>
<evidence type="ECO:0000313" key="2">
    <source>
        <dbReference type="EMBL" id="NLJ17313.1"/>
    </source>
</evidence>
<name>A0A7X8C1N1_9LACT</name>
<protein>
    <submittedName>
        <fullName evidence="2">Uncharacterized protein</fullName>
    </submittedName>
</protein>
<keyword evidence="1" id="KW-0472">Membrane</keyword>
<keyword evidence="1" id="KW-1133">Transmembrane helix</keyword>
<organism evidence="2 3">
    <name type="scientific">Globicatella sulfidifaciens</name>
    <dbReference type="NCBI Taxonomy" id="136093"/>
    <lineage>
        <taxon>Bacteria</taxon>
        <taxon>Bacillati</taxon>
        <taxon>Bacillota</taxon>
        <taxon>Bacilli</taxon>
        <taxon>Lactobacillales</taxon>
        <taxon>Aerococcaceae</taxon>
        <taxon>Globicatella</taxon>
    </lineage>
</organism>
<evidence type="ECO:0000313" key="3">
    <source>
        <dbReference type="Proteomes" id="UP000541058"/>
    </source>
</evidence>
<dbReference type="AlphaFoldDB" id="A0A7X8C1N1"/>
<accession>A0A7X8C1N1</accession>
<feature type="transmembrane region" description="Helical" evidence="1">
    <location>
        <begin position="6"/>
        <end position="27"/>
    </location>
</feature>
<sequence length="80" mass="9134">MSLIELGALASALVAVITLITKLYNLIAAIQQLIGRLDFLQSEINHHHLIQKQLIKLYDHHEQRLNRVEQIQKRGNQDAA</sequence>
<proteinExistence type="predicted"/>
<reference evidence="2 3" key="1">
    <citation type="journal article" date="2020" name="Biotechnol. Biofuels">
        <title>New insights from the biogas microbiome by comprehensive genome-resolved metagenomics of nearly 1600 species originating from multiple anaerobic digesters.</title>
        <authorList>
            <person name="Campanaro S."/>
            <person name="Treu L."/>
            <person name="Rodriguez-R L.M."/>
            <person name="Kovalovszki A."/>
            <person name="Ziels R.M."/>
            <person name="Maus I."/>
            <person name="Zhu X."/>
            <person name="Kougias P.G."/>
            <person name="Basile A."/>
            <person name="Luo G."/>
            <person name="Schluter A."/>
            <person name="Konstantinidis K.T."/>
            <person name="Angelidaki I."/>
        </authorList>
    </citation>
    <scope>NUCLEOTIDE SEQUENCE [LARGE SCALE GENOMIC DNA]</scope>
    <source>
        <strain evidence="2">AS23ysBPME_34</strain>
    </source>
</reference>
<evidence type="ECO:0000256" key="1">
    <source>
        <dbReference type="SAM" id="Phobius"/>
    </source>
</evidence>